<dbReference type="InterPro" id="IPR039425">
    <property type="entry name" value="RNA_pol_sigma-70-like"/>
</dbReference>
<evidence type="ECO:0000256" key="5">
    <source>
        <dbReference type="ARBA" id="ARBA00023163"/>
    </source>
</evidence>
<dbReference type="RefSeq" id="WP_079641516.1">
    <property type="nucleotide sequence ID" value="NZ_FUZF01000002.1"/>
</dbReference>
<proteinExistence type="inferred from homology"/>
<dbReference type="InterPro" id="IPR000838">
    <property type="entry name" value="RNA_pol_sigma70_ECF_CS"/>
</dbReference>
<dbReference type="STRING" id="1513896.SAMN05660841_00863"/>
<evidence type="ECO:0000256" key="1">
    <source>
        <dbReference type="ARBA" id="ARBA00010641"/>
    </source>
</evidence>
<dbReference type="Proteomes" id="UP000190150">
    <property type="component" value="Unassembled WGS sequence"/>
</dbReference>
<dbReference type="SUPFAM" id="SSF88946">
    <property type="entry name" value="Sigma2 domain of RNA polymerase sigma factors"/>
    <property type="match status" value="1"/>
</dbReference>
<evidence type="ECO:0000256" key="2">
    <source>
        <dbReference type="ARBA" id="ARBA00023015"/>
    </source>
</evidence>
<evidence type="ECO:0000259" key="7">
    <source>
        <dbReference type="Pfam" id="PF04542"/>
    </source>
</evidence>
<dbReference type="Pfam" id="PF04542">
    <property type="entry name" value="Sigma70_r2"/>
    <property type="match status" value="1"/>
</dbReference>
<keyword evidence="2 6" id="KW-0805">Transcription regulation</keyword>
<evidence type="ECO:0000313" key="9">
    <source>
        <dbReference type="EMBL" id="SKB49263.1"/>
    </source>
</evidence>
<dbReference type="PROSITE" id="PS01063">
    <property type="entry name" value="SIGMA70_ECF"/>
    <property type="match status" value="1"/>
</dbReference>
<dbReference type="InterPro" id="IPR014284">
    <property type="entry name" value="RNA_pol_sigma-70_dom"/>
</dbReference>
<dbReference type="Gene3D" id="1.10.10.10">
    <property type="entry name" value="Winged helix-like DNA-binding domain superfamily/Winged helix DNA-binding domain"/>
    <property type="match status" value="1"/>
</dbReference>
<keyword evidence="5 6" id="KW-0804">Transcription</keyword>
<dbReference type="InterPro" id="IPR013249">
    <property type="entry name" value="RNA_pol_sigma70_r4_t2"/>
</dbReference>
<sequence length="165" mass="19831">MTNKDLNVQLLEYRSVLKNLAYKFTSDPEDIQDLVQETLLRALKYVDQFFNNPQIIPWLFVIMKNIYINQYRTKKYKFTYENQKATEYQNLGCHEPFTENTVDKQLILKDINKALACMSDENQEIFNMYVKGYKYRELSDMYCMPKGTIKSKIFAIRKRLQRQFA</sequence>
<gene>
    <name evidence="9" type="ORF">SAMN05660841_00863</name>
</gene>
<dbReference type="EMBL" id="FUZF01000002">
    <property type="protein sequence ID" value="SKB49263.1"/>
    <property type="molecule type" value="Genomic_DNA"/>
</dbReference>
<feature type="domain" description="RNA polymerase sigma-70 region 2" evidence="7">
    <location>
        <begin position="12"/>
        <end position="75"/>
    </location>
</feature>
<dbReference type="PANTHER" id="PTHR43133:SF25">
    <property type="entry name" value="RNA POLYMERASE SIGMA FACTOR RFAY-RELATED"/>
    <property type="match status" value="1"/>
</dbReference>
<evidence type="ECO:0000259" key="8">
    <source>
        <dbReference type="Pfam" id="PF08281"/>
    </source>
</evidence>
<dbReference type="GO" id="GO:0003677">
    <property type="term" value="F:DNA binding"/>
    <property type="evidence" value="ECO:0007669"/>
    <property type="project" value="UniProtKB-KW"/>
</dbReference>
<accession>A0A1T5BQP7</accession>
<feature type="domain" description="RNA polymerase sigma factor 70 region 4 type 2" evidence="8">
    <location>
        <begin position="110"/>
        <end position="160"/>
    </location>
</feature>
<dbReference type="GO" id="GO:0016987">
    <property type="term" value="F:sigma factor activity"/>
    <property type="evidence" value="ECO:0007669"/>
    <property type="project" value="UniProtKB-KW"/>
</dbReference>
<dbReference type="Pfam" id="PF08281">
    <property type="entry name" value="Sigma70_r4_2"/>
    <property type="match status" value="1"/>
</dbReference>
<reference evidence="10" key="1">
    <citation type="submission" date="2017-02" db="EMBL/GenBank/DDBJ databases">
        <authorList>
            <person name="Varghese N."/>
            <person name="Submissions S."/>
        </authorList>
    </citation>
    <scope>NUCLEOTIDE SEQUENCE [LARGE SCALE GENOMIC DNA]</scope>
    <source>
        <strain evidence="10">DSM 24091</strain>
    </source>
</reference>
<evidence type="ECO:0000313" key="10">
    <source>
        <dbReference type="Proteomes" id="UP000190150"/>
    </source>
</evidence>
<keyword evidence="10" id="KW-1185">Reference proteome</keyword>
<evidence type="ECO:0000256" key="4">
    <source>
        <dbReference type="ARBA" id="ARBA00023125"/>
    </source>
</evidence>
<evidence type="ECO:0000256" key="6">
    <source>
        <dbReference type="RuleBase" id="RU000716"/>
    </source>
</evidence>
<dbReference type="PANTHER" id="PTHR43133">
    <property type="entry name" value="RNA POLYMERASE ECF-TYPE SIGMA FACTO"/>
    <property type="match status" value="1"/>
</dbReference>
<keyword evidence="3 6" id="KW-0731">Sigma factor</keyword>
<dbReference type="InterPro" id="IPR013325">
    <property type="entry name" value="RNA_pol_sigma_r2"/>
</dbReference>
<dbReference type="GO" id="GO:0006352">
    <property type="term" value="P:DNA-templated transcription initiation"/>
    <property type="evidence" value="ECO:0007669"/>
    <property type="project" value="InterPro"/>
</dbReference>
<dbReference type="NCBIfam" id="TIGR02937">
    <property type="entry name" value="sigma70-ECF"/>
    <property type="match status" value="1"/>
</dbReference>
<dbReference type="InterPro" id="IPR013324">
    <property type="entry name" value="RNA_pol_sigma_r3/r4-like"/>
</dbReference>
<evidence type="ECO:0000256" key="3">
    <source>
        <dbReference type="ARBA" id="ARBA00023082"/>
    </source>
</evidence>
<keyword evidence="4 6" id="KW-0238">DNA-binding</keyword>
<protein>
    <recommendedName>
        <fullName evidence="6">RNA polymerase sigma factor</fullName>
    </recommendedName>
</protein>
<dbReference type="Gene3D" id="1.10.1740.10">
    <property type="match status" value="1"/>
</dbReference>
<dbReference type="InterPro" id="IPR036388">
    <property type="entry name" value="WH-like_DNA-bd_sf"/>
</dbReference>
<dbReference type="InterPro" id="IPR007627">
    <property type="entry name" value="RNA_pol_sigma70_r2"/>
</dbReference>
<dbReference type="SUPFAM" id="SSF88659">
    <property type="entry name" value="Sigma3 and sigma4 domains of RNA polymerase sigma factors"/>
    <property type="match status" value="1"/>
</dbReference>
<comment type="similarity">
    <text evidence="1 6">Belongs to the sigma-70 factor family. ECF subfamily.</text>
</comment>
<organism evidence="9 10">
    <name type="scientific">Sphingobacterium nematocida</name>
    <dbReference type="NCBI Taxonomy" id="1513896"/>
    <lineage>
        <taxon>Bacteria</taxon>
        <taxon>Pseudomonadati</taxon>
        <taxon>Bacteroidota</taxon>
        <taxon>Sphingobacteriia</taxon>
        <taxon>Sphingobacteriales</taxon>
        <taxon>Sphingobacteriaceae</taxon>
        <taxon>Sphingobacterium</taxon>
    </lineage>
</organism>
<name>A0A1T5BQP7_9SPHI</name>
<dbReference type="OrthoDB" id="9803470at2"/>
<dbReference type="AlphaFoldDB" id="A0A1T5BQP7"/>